<name>A0A1J1J6Q2_9DIPT</name>
<dbReference type="AlphaFoldDB" id="A0A1J1J6Q2"/>
<evidence type="ECO:0000313" key="2">
    <source>
        <dbReference type="Proteomes" id="UP000183832"/>
    </source>
</evidence>
<accession>A0A1J1J6Q2</accession>
<dbReference type="Proteomes" id="UP000183832">
    <property type="component" value="Unassembled WGS sequence"/>
</dbReference>
<proteinExistence type="predicted"/>
<organism evidence="1 2">
    <name type="scientific">Clunio marinus</name>
    <dbReference type="NCBI Taxonomy" id="568069"/>
    <lineage>
        <taxon>Eukaryota</taxon>
        <taxon>Metazoa</taxon>
        <taxon>Ecdysozoa</taxon>
        <taxon>Arthropoda</taxon>
        <taxon>Hexapoda</taxon>
        <taxon>Insecta</taxon>
        <taxon>Pterygota</taxon>
        <taxon>Neoptera</taxon>
        <taxon>Endopterygota</taxon>
        <taxon>Diptera</taxon>
        <taxon>Nematocera</taxon>
        <taxon>Chironomoidea</taxon>
        <taxon>Chironomidae</taxon>
        <taxon>Clunio</taxon>
    </lineage>
</organism>
<protein>
    <submittedName>
        <fullName evidence="1">CLUMA_CG019853, isoform A</fullName>
    </submittedName>
</protein>
<evidence type="ECO:0000313" key="1">
    <source>
        <dbReference type="EMBL" id="CRL06569.1"/>
    </source>
</evidence>
<gene>
    <name evidence="1" type="ORF">CLUMA_CG019853</name>
</gene>
<reference evidence="1 2" key="1">
    <citation type="submission" date="2015-04" db="EMBL/GenBank/DDBJ databases">
        <authorList>
            <person name="Syromyatnikov M.Y."/>
            <person name="Popov V.N."/>
        </authorList>
    </citation>
    <scope>NUCLEOTIDE SEQUENCE [LARGE SCALE GENOMIC DNA]</scope>
</reference>
<sequence>MIVSQGNKLPLTSLFYVQNLSATLHVEISHLIYFDYKFIPLPQHCCQHAKFHLEIFLDCLYGNYVVLKLYHVFVASNLSDEFPYPSNHPREP</sequence>
<dbReference type="EMBL" id="CVRI01000067">
    <property type="protein sequence ID" value="CRL06569.1"/>
    <property type="molecule type" value="Genomic_DNA"/>
</dbReference>
<keyword evidence="2" id="KW-1185">Reference proteome</keyword>